<accession>A0ABW4LDJ0</accession>
<keyword evidence="2" id="KW-0479">Metal-binding</keyword>
<dbReference type="Pfam" id="PF01557">
    <property type="entry name" value="FAA_hydrolase"/>
    <property type="match status" value="1"/>
</dbReference>
<gene>
    <name evidence="4" type="ORF">ACFSBI_08620</name>
</gene>
<protein>
    <submittedName>
        <fullName evidence="4">Fumarylacetoacetate hydrolase family protein</fullName>
    </submittedName>
</protein>
<name>A0ABW4LDJ0_9MICO</name>
<dbReference type="RefSeq" id="WP_377934003.1">
    <property type="nucleotide sequence ID" value="NZ_JBHUEA010000011.1"/>
</dbReference>
<evidence type="ECO:0000313" key="4">
    <source>
        <dbReference type="EMBL" id="MFD1721611.1"/>
    </source>
</evidence>
<reference evidence="5" key="1">
    <citation type="journal article" date="2019" name="Int. J. Syst. Evol. Microbiol.">
        <title>The Global Catalogue of Microorganisms (GCM) 10K type strain sequencing project: providing services to taxonomists for standard genome sequencing and annotation.</title>
        <authorList>
            <consortium name="The Broad Institute Genomics Platform"/>
            <consortium name="The Broad Institute Genome Sequencing Center for Infectious Disease"/>
            <person name="Wu L."/>
            <person name="Ma J."/>
        </authorList>
    </citation>
    <scope>NUCLEOTIDE SEQUENCE [LARGE SCALE GENOMIC DNA]</scope>
    <source>
        <strain evidence="5">CGMCC 1.12471</strain>
    </source>
</reference>
<comment type="similarity">
    <text evidence="1">Belongs to the FAH family.</text>
</comment>
<dbReference type="GO" id="GO:0016787">
    <property type="term" value="F:hydrolase activity"/>
    <property type="evidence" value="ECO:0007669"/>
    <property type="project" value="UniProtKB-KW"/>
</dbReference>
<dbReference type="PANTHER" id="PTHR42796">
    <property type="entry name" value="FUMARYLACETOACETATE HYDROLASE DOMAIN-CONTAINING PROTEIN 2A-RELATED"/>
    <property type="match status" value="1"/>
</dbReference>
<dbReference type="SUPFAM" id="SSF56529">
    <property type="entry name" value="FAH"/>
    <property type="match status" value="1"/>
</dbReference>
<dbReference type="InterPro" id="IPR036663">
    <property type="entry name" value="Fumarylacetoacetase_C_sf"/>
</dbReference>
<sequence>MSPTDVPEGAIRRVGLPDGSTRWTVRRDGADHLLEDGLADLLALPRAEARARLEAADHPLEPGSRVLAPVDRQEVWASGVTYARSRDERMAESTEASVYDRVYAAERPELFFKAPAWRVVAPGDAIGVRADSGWDVPEPELALVFDAAGELFGYVAGNDVSSRSIEGENPLYLPQAKVYEAACALGPAIVPAWAVDGPFPIRLEIERDGAAVFRGDTTTADLTRSAEDLGAWLFAAMPFPDGVVLLTGTGIVPDESFSLTAGDVVRVAIEGVGVLENPVRAVGRDLRGGTGRMER</sequence>
<dbReference type="EMBL" id="JBHUEA010000011">
    <property type="protein sequence ID" value="MFD1721611.1"/>
    <property type="molecule type" value="Genomic_DNA"/>
</dbReference>
<evidence type="ECO:0000313" key="5">
    <source>
        <dbReference type="Proteomes" id="UP001597347"/>
    </source>
</evidence>
<organism evidence="4 5">
    <name type="scientific">Amnibacterium endophyticum</name>
    <dbReference type="NCBI Taxonomy" id="2109337"/>
    <lineage>
        <taxon>Bacteria</taxon>
        <taxon>Bacillati</taxon>
        <taxon>Actinomycetota</taxon>
        <taxon>Actinomycetes</taxon>
        <taxon>Micrococcales</taxon>
        <taxon>Microbacteriaceae</taxon>
        <taxon>Amnibacterium</taxon>
    </lineage>
</organism>
<evidence type="ECO:0000259" key="3">
    <source>
        <dbReference type="Pfam" id="PF01557"/>
    </source>
</evidence>
<dbReference type="Proteomes" id="UP001597347">
    <property type="component" value="Unassembled WGS sequence"/>
</dbReference>
<keyword evidence="5" id="KW-1185">Reference proteome</keyword>
<evidence type="ECO:0000256" key="1">
    <source>
        <dbReference type="ARBA" id="ARBA00010211"/>
    </source>
</evidence>
<dbReference type="Gene3D" id="3.90.850.10">
    <property type="entry name" value="Fumarylacetoacetase-like, C-terminal domain"/>
    <property type="match status" value="1"/>
</dbReference>
<dbReference type="InterPro" id="IPR051121">
    <property type="entry name" value="FAH"/>
</dbReference>
<comment type="caution">
    <text evidence="4">The sequence shown here is derived from an EMBL/GenBank/DDBJ whole genome shotgun (WGS) entry which is preliminary data.</text>
</comment>
<dbReference type="PANTHER" id="PTHR42796:SF7">
    <property type="entry name" value="2-DEHYDRO-3-DEOXY-D-ARABINONATE DEHYDRATASE"/>
    <property type="match status" value="1"/>
</dbReference>
<dbReference type="InterPro" id="IPR011234">
    <property type="entry name" value="Fumarylacetoacetase-like_C"/>
</dbReference>
<proteinExistence type="inferred from homology"/>
<keyword evidence="4" id="KW-0378">Hydrolase</keyword>
<evidence type="ECO:0000256" key="2">
    <source>
        <dbReference type="ARBA" id="ARBA00022723"/>
    </source>
</evidence>
<feature type="domain" description="Fumarylacetoacetase-like C-terminal" evidence="3">
    <location>
        <begin position="104"/>
        <end position="280"/>
    </location>
</feature>